<comment type="catalytic activity">
    <reaction evidence="3">
        <text>3',5'-cyclic UMP + H2O = UMP + H(+)</text>
        <dbReference type="Rhea" id="RHEA:70575"/>
        <dbReference type="ChEBI" id="CHEBI:15377"/>
        <dbReference type="ChEBI" id="CHEBI:15378"/>
        <dbReference type="ChEBI" id="CHEBI:57865"/>
        <dbReference type="ChEBI" id="CHEBI:184387"/>
    </reaction>
    <physiologicalReaction direction="left-to-right" evidence="3">
        <dbReference type="Rhea" id="RHEA:70576"/>
    </physiologicalReaction>
</comment>
<comment type="catalytic activity">
    <reaction evidence="1">
        <text>3',5'-cyclic CMP + H2O = CMP + H(+)</text>
        <dbReference type="Rhea" id="RHEA:72675"/>
        <dbReference type="ChEBI" id="CHEBI:15377"/>
        <dbReference type="ChEBI" id="CHEBI:15378"/>
        <dbReference type="ChEBI" id="CHEBI:58003"/>
        <dbReference type="ChEBI" id="CHEBI:60377"/>
    </reaction>
    <physiologicalReaction direction="left-to-right" evidence="1">
        <dbReference type="Rhea" id="RHEA:72676"/>
    </physiologicalReaction>
</comment>
<evidence type="ECO:0000256" key="3">
    <source>
        <dbReference type="ARBA" id="ARBA00048505"/>
    </source>
</evidence>
<dbReference type="PANTHER" id="PTHR42663:SF6">
    <property type="entry name" value="HYDROLASE C777.06C-RELATED"/>
    <property type="match status" value="1"/>
</dbReference>
<dbReference type="InterPro" id="IPR001279">
    <property type="entry name" value="Metallo-B-lactamas"/>
</dbReference>
<dbReference type="Gene3D" id="3.60.15.10">
    <property type="entry name" value="Ribonuclease Z/Hydroxyacylglutathione hydrolase-like"/>
    <property type="match status" value="1"/>
</dbReference>
<gene>
    <name evidence="5" type="ORF">GNP93_20810</name>
</gene>
<reference evidence="5 6" key="1">
    <citation type="submission" date="2019-11" db="EMBL/GenBank/DDBJ databases">
        <title>Draft genome sequences of five Paenibacillus species of dairy origin.</title>
        <authorList>
            <person name="Olajide A.M."/>
            <person name="Chen S."/>
            <person name="Lapointe G."/>
        </authorList>
    </citation>
    <scope>NUCLEOTIDE SEQUENCE [LARGE SCALE GENOMIC DNA]</scope>
    <source>
        <strain evidence="5 6">2CS3</strain>
    </source>
</reference>
<dbReference type="Proteomes" id="UP000450917">
    <property type="component" value="Unassembled WGS sequence"/>
</dbReference>
<dbReference type="PANTHER" id="PTHR42663">
    <property type="entry name" value="HYDROLASE C777.06C-RELATED-RELATED"/>
    <property type="match status" value="1"/>
</dbReference>
<evidence type="ECO:0000313" key="6">
    <source>
        <dbReference type="Proteomes" id="UP000450917"/>
    </source>
</evidence>
<feature type="domain" description="Metallo-beta-lactamase" evidence="4">
    <location>
        <begin position="19"/>
        <end position="219"/>
    </location>
</feature>
<proteinExistence type="predicted"/>
<dbReference type="GO" id="GO:0016787">
    <property type="term" value="F:hydrolase activity"/>
    <property type="evidence" value="ECO:0007669"/>
    <property type="project" value="UniProtKB-KW"/>
</dbReference>
<organism evidence="5 6">
    <name type="scientific">Paenibacillus validus</name>
    <dbReference type="NCBI Taxonomy" id="44253"/>
    <lineage>
        <taxon>Bacteria</taxon>
        <taxon>Bacillati</taxon>
        <taxon>Bacillota</taxon>
        <taxon>Bacilli</taxon>
        <taxon>Bacillales</taxon>
        <taxon>Paenibacillaceae</taxon>
        <taxon>Paenibacillus</taxon>
    </lineage>
</organism>
<dbReference type="EMBL" id="WNZX01000021">
    <property type="protein sequence ID" value="MUG73075.1"/>
    <property type="molecule type" value="Genomic_DNA"/>
</dbReference>
<comment type="function">
    <text evidence="2">Counteracts the endogenous Pycsar antiviral defense system. Phosphodiesterase that enables metal-dependent hydrolysis of host cyclic nucleotide Pycsar defense signals such as cCMP and cUMP.</text>
</comment>
<evidence type="ECO:0000256" key="2">
    <source>
        <dbReference type="ARBA" id="ARBA00034301"/>
    </source>
</evidence>
<dbReference type="SUPFAM" id="SSF56281">
    <property type="entry name" value="Metallo-hydrolase/oxidoreductase"/>
    <property type="match status" value="1"/>
</dbReference>
<dbReference type="GO" id="GO:0046872">
    <property type="term" value="F:metal ion binding"/>
    <property type="evidence" value="ECO:0007669"/>
    <property type="project" value="UniProtKB-KW"/>
</dbReference>
<evidence type="ECO:0000256" key="1">
    <source>
        <dbReference type="ARBA" id="ARBA00034221"/>
    </source>
</evidence>
<dbReference type="RefSeq" id="WP_054795608.1">
    <property type="nucleotide sequence ID" value="NZ_JBDLZV010000001.1"/>
</dbReference>
<dbReference type="AlphaFoldDB" id="A0A7X3CTR1"/>
<dbReference type="SMART" id="SM00849">
    <property type="entry name" value="Lactamase_B"/>
    <property type="match status" value="1"/>
</dbReference>
<name>A0A7X3CTR1_9BACL</name>
<protein>
    <submittedName>
        <fullName evidence="5">MBL fold metallo-hydrolase</fullName>
    </submittedName>
</protein>
<evidence type="ECO:0000313" key="5">
    <source>
        <dbReference type="EMBL" id="MUG73075.1"/>
    </source>
</evidence>
<accession>A0A7X3CTR1</accession>
<evidence type="ECO:0000259" key="4">
    <source>
        <dbReference type="SMART" id="SM00849"/>
    </source>
</evidence>
<dbReference type="InterPro" id="IPR036866">
    <property type="entry name" value="RibonucZ/Hydroxyglut_hydro"/>
</dbReference>
<sequence>MSLQLQMIGTGSAFAKTFYNNNALIYLNDFTLLIDCGYTAPRALFELGISLDQIDAVLITHIHADHVGGLEELAFQCLYTFKRRIKLLVPFSIEHMLWDHSLRGGLENKDEGISSLNDYFDVIPLAENTPISIRPDLTVRLLPTDHIRGKKSYSLLLNDRLFYSADARFDLELLMSLHIKGCDHFLHDCQLHSPGHVHASLEELLTLPVDLQQKTWLMHYSDQMPDYIGKTGHMRFIEPFKRYTF</sequence>
<comment type="caution">
    <text evidence="5">The sequence shown here is derived from an EMBL/GenBank/DDBJ whole genome shotgun (WGS) entry which is preliminary data.</text>
</comment>
<keyword evidence="6" id="KW-1185">Reference proteome</keyword>
<dbReference type="Pfam" id="PF23023">
    <property type="entry name" value="Anti-Pycsar_Apyc1"/>
    <property type="match status" value="1"/>
</dbReference>
<keyword evidence="5" id="KW-0378">Hydrolase</keyword>